<evidence type="ECO:0000256" key="1">
    <source>
        <dbReference type="SAM" id="MobiDB-lite"/>
    </source>
</evidence>
<proteinExistence type="predicted"/>
<evidence type="ECO:0000313" key="4">
    <source>
        <dbReference type="Proteomes" id="UP000663722"/>
    </source>
</evidence>
<feature type="region of interest" description="Disordered" evidence="1">
    <location>
        <begin position="60"/>
        <end position="112"/>
    </location>
</feature>
<dbReference type="Proteomes" id="UP000663722">
    <property type="component" value="Chromosome"/>
</dbReference>
<feature type="signal peptide" evidence="2">
    <location>
        <begin position="1"/>
        <end position="35"/>
    </location>
</feature>
<dbReference type="InterPro" id="IPR010328">
    <property type="entry name" value="DUF928"/>
</dbReference>
<organism evidence="3 4">
    <name type="scientific">Desulfonema magnum</name>
    <dbReference type="NCBI Taxonomy" id="45655"/>
    <lineage>
        <taxon>Bacteria</taxon>
        <taxon>Pseudomonadati</taxon>
        <taxon>Thermodesulfobacteriota</taxon>
        <taxon>Desulfobacteria</taxon>
        <taxon>Desulfobacterales</taxon>
        <taxon>Desulfococcaceae</taxon>
        <taxon>Desulfonema</taxon>
    </lineage>
</organism>
<feature type="compositionally biased region" description="Low complexity" evidence="1">
    <location>
        <begin position="70"/>
        <end position="112"/>
    </location>
</feature>
<evidence type="ECO:0000313" key="3">
    <source>
        <dbReference type="EMBL" id="QTA92819.1"/>
    </source>
</evidence>
<keyword evidence="2" id="KW-0732">Signal</keyword>
<sequence>MEFNFFSKNRSVTFVTMILASCFLFTICLPSSVVATNQQERQSISVENAPIYKLPTKNAEIRRREGGESRGTTRGLSRGLSRGLTRGLSRGLTRGLSRGLSRGLTRGLSRGLSRGLTRGAETEIISVPIPARMSPFASEHTGFTSDRQPTLRWYISDSWPGKIEFTLNETRVEEPVLETYIDGPTNEGVYQISLADYNITLKADVEYEWFLAIVPDPEERSADFLGSATIRYLAPSDELSERLSSTPKNKLYTVYAEKGYWYDAIDNLSRLIDTRPDDSILRTHRMRLLKQVNLPLAAAYDSKMLSK</sequence>
<evidence type="ECO:0000256" key="2">
    <source>
        <dbReference type="SAM" id="SignalP"/>
    </source>
</evidence>
<name>A0A975GT86_9BACT</name>
<protein>
    <submittedName>
        <fullName evidence="3">DUF928</fullName>
    </submittedName>
</protein>
<dbReference type="AlphaFoldDB" id="A0A975GT86"/>
<feature type="chain" id="PRO_5037146206" evidence="2">
    <location>
        <begin position="36"/>
        <end position="307"/>
    </location>
</feature>
<dbReference type="EMBL" id="CP061800">
    <property type="protein sequence ID" value="QTA92819.1"/>
    <property type="molecule type" value="Genomic_DNA"/>
</dbReference>
<dbReference type="Pfam" id="PF06051">
    <property type="entry name" value="DUF928"/>
    <property type="match status" value="1"/>
</dbReference>
<keyword evidence="4" id="KW-1185">Reference proteome</keyword>
<dbReference type="RefSeq" id="WP_207680032.1">
    <property type="nucleotide sequence ID" value="NZ_CP061800.1"/>
</dbReference>
<dbReference type="KEGG" id="dmm:dnm_089120"/>
<reference evidence="3" key="1">
    <citation type="journal article" date="2021" name="Microb. Physiol.">
        <title>Proteogenomic Insights into the Physiology of Marine, Sulfate-Reducing, Filamentous Desulfonema limicola and Desulfonema magnum.</title>
        <authorList>
            <person name="Schnaars V."/>
            <person name="Wohlbrand L."/>
            <person name="Scheve S."/>
            <person name="Hinrichs C."/>
            <person name="Reinhardt R."/>
            <person name="Rabus R."/>
        </authorList>
    </citation>
    <scope>NUCLEOTIDE SEQUENCE</scope>
    <source>
        <strain evidence="3">4be13</strain>
    </source>
</reference>
<accession>A0A975GT86</accession>
<gene>
    <name evidence="3" type="ORF">dnm_089120</name>
</gene>